<dbReference type="GO" id="GO:0055070">
    <property type="term" value="P:copper ion homeostasis"/>
    <property type="evidence" value="ECO:0007669"/>
    <property type="project" value="TreeGrafter"/>
</dbReference>
<dbReference type="InterPro" id="IPR018303">
    <property type="entry name" value="ATPase_P-typ_P_site"/>
</dbReference>
<keyword evidence="12 13" id="KW-0472">Membrane</keyword>
<dbReference type="Gene3D" id="2.70.150.10">
    <property type="entry name" value="Calcium-transporting ATPase, cytoplasmic transduction domain A"/>
    <property type="match status" value="1"/>
</dbReference>
<dbReference type="FunFam" id="2.70.150.10:FF:000002">
    <property type="entry name" value="Copper-transporting ATPase 1, putative"/>
    <property type="match status" value="1"/>
</dbReference>
<keyword evidence="10 13" id="KW-1133">Transmembrane helix</keyword>
<dbReference type="GO" id="GO:0005524">
    <property type="term" value="F:ATP binding"/>
    <property type="evidence" value="ECO:0007669"/>
    <property type="project" value="InterPro"/>
</dbReference>
<keyword evidence="9" id="KW-1278">Translocase</keyword>
<accession>X0ZTA2</accession>
<comment type="subcellular location">
    <subcellularLocation>
        <location evidence="1">Cell membrane</location>
        <topology evidence="1">Multi-pass membrane protein</topology>
    </subcellularLocation>
</comment>
<evidence type="ECO:0000313" key="15">
    <source>
        <dbReference type="EMBL" id="GAG63663.1"/>
    </source>
</evidence>
<feature type="transmembrane region" description="Helical" evidence="13">
    <location>
        <begin position="149"/>
        <end position="171"/>
    </location>
</feature>
<dbReference type="SUPFAM" id="SSF81653">
    <property type="entry name" value="Calcium ATPase, transduction domain A"/>
    <property type="match status" value="1"/>
</dbReference>
<keyword evidence="3" id="KW-0813">Transport</keyword>
<dbReference type="InterPro" id="IPR001757">
    <property type="entry name" value="P_typ_ATPase"/>
</dbReference>
<feature type="domain" description="P-type ATPase A" evidence="14">
    <location>
        <begin position="32"/>
        <end position="133"/>
    </location>
</feature>
<proteinExistence type="inferred from homology"/>
<evidence type="ECO:0000256" key="10">
    <source>
        <dbReference type="ARBA" id="ARBA00022989"/>
    </source>
</evidence>
<keyword evidence="4" id="KW-1003">Cell membrane</keyword>
<dbReference type="PANTHER" id="PTHR43520">
    <property type="entry name" value="ATP7, ISOFORM B"/>
    <property type="match status" value="1"/>
</dbReference>
<dbReference type="Pfam" id="PF00122">
    <property type="entry name" value="E1-E2_ATPase"/>
    <property type="match status" value="1"/>
</dbReference>
<comment type="similarity">
    <text evidence="2">Belongs to the cation transport ATPase (P-type) (TC 3.A.3) family. Type IB subfamily.</text>
</comment>
<dbReference type="PANTHER" id="PTHR43520:SF5">
    <property type="entry name" value="CATION-TRANSPORTING P-TYPE ATPASE-RELATED"/>
    <property type="match status" value="1"/>
</dbReference>
<dbReference type="InterPro" id="IPR023299">
    <property type="entry name" value="ATPase_P-typ_cyto_dom_N"/>
</dbReference>
<dbReference type="PRINTS" id="PR00119">
    <property type="entry name" value="CATATPASE"/>
</dbReference>
<evidence type="ECO:0000259" key="14">
    <source>
        <dbReference type="Pfam" id="PF00122"/>
    </source>
</evidence>
<keyword evidence="7" id="KW-0479">Metal-binding</keyword>
<evidence type="ECO:0000256" key="5">
    <source>
        <dbReference type="ARBA" id="ARBA00022553"/>
    </source>
</evidence>
<dbReference type="GO" id="GO:0005507">
    <property type="term" value="F:copper ion binding"/>
    <property type="evidence" value="ECO:0007669"/>
    <property type="project" value="TreeGrafter"/>
</dbReference>
<dbReference type="NCBIfam" id="TIGR01494">
    <property type="entry name" value="ATPase_P-type"/>
    <property type="match status" value="1"/>
</dbReference>
<gene>
    <name evidence="15" type="ORF">S01H4_00557</name>
</gene>
<dbReference type="GO" id="GO:0016887">
    <property type="term" value="F:ATP hydrolysis activity"/>
    <property type="evidence" value="ECO:0007669"/>
    <property type="project" value="InterPro"/>
</dbReference>
<dbReference type="SUPFAM" id="SSF81665">
    <property type="entry name" value="Calcium ATPase, transmembrane domain M"/>
    <property type="match status" value="1"/>
</dbReference>
<feature type="transmembrane region" description="Helical" evidence="13">
    <location>
        <begin position="183"/>
        <end position="204"/>
    </location>
</feature>
<protein>
    <recommendedName>
        <fullName evidence="14">P-type ATPase A domain-containing protein</fullName>
    </recommendedName>
</protein>
<keyword evidence="6 13" id="KW-0812">Transmembrane</keyword>
<dbReference type="EMBL" id="BART01000080">
    <property type="protein sequence ID" value="GAG63663.1"/>
    <property type="molecule type" value="Genomic_DNA"/>
</dbReference>
<dbReference type="InterPro" id="IPR008250">
    <property type="entry name" value="ATPase_P-typ_transduc_dom_A_sf"/>
</dbReference>
<dbReference type="Pfam" id="PF00702">
    <property type="entry name" value="Hydrolase"/>
    <property type="match status" value="1"/>
</dbReference>
<comment type="caution">
    <text evidence="15">The sequence shown here is derived from an EMBL/GenBank/DDBJ whole genome shotgun (WGS) entry which is preliminary data.</text>
</comment>
<sequence>MMADMFFMLLGHWIEMRSIMGASQALEALAKLMPSEAHLLKDTGEIEDVPVSELVIGNVVLVKPGEKIPSDGVIIKGETNVNEAMLTGESKPVNKKREDKVIGGSVNGEGAINVKITHTGKDSYLSQVISLVKQVEESKSKTQDLANKAALWLTIIAIFIGTITLLTWLYLGKQFVFSLERMVTVMVITCPHALGLAVPLVVAVSTSLSAKNGLLIRNRVAFERARNIDVIVFDKTGTLTKGEFGVTDIVAQEGYKEDDVLRYAASLESNSEHPIAKGIMKKAKEKSIKIEPVQKFTSIPGNLTKSKAK</sequence>
<dbReference type="PROSITE" id="PS00154">
    <property type="entry name" value="ATPASE_E1_E2"/>
    <property type="match status" value="1"/>
</dbReference>
<name>X0ZTA2_9ZZZZ</name>
<evidence type="ECO:0000256" key="13">
    <source>
        <dbReference type="SAM" id="Phobius"/>
    </source>
</evidence>
<evidence type="ECO:0000256" key="8">
    <source>
        <dbReference type="ARBA" id="ARBA00022842"/>
    </source>
</evidence>
<organism evidence="15">
    <name type="scientific">marine sediment metagenome</name>
    <dbReference type="NCBI Taxonomy" id="412755"/>
    <lineage>
        <taxon>unclassified sequences</taxon>
        <taxon>metagenomes</taxon>
        <taxon>ecological metagenomes</taxon>
    </lineage>
</organism>
<evidence type="ECO:0000256" key="9">
    <source>
        <dbReference type="ARBA" id="ARBA00022967"/>
    </source>
</evidence>
<keyword evidence="11" id="KW-0406">Ion transport</keyword>
<dbReference type="SUPFAM" id="SSF81660">
    <property type="entry name" value="Metal cation-transporting ATPase, ATP-binding domain N"/>
    <property type="match status" value="1"/>
</dbReference>
<dbReference type="GO" id="GO:0043682">
    <property type="term" value="F:P-type divalent copper transporter activity"/>
    <property type="evidence" value="ECO:0007669"/>
    <property type="project" value="TreeGrafter"/>
</dbReference>
<evidence type="ECO:0000256" key="6">
    <source>
        <dbReference type="ARBA" id="ARBA00022692"/>
    </source>
</evidence>
<evidence type="ECO:0000256" key="4">
    <source>
        <dbReference type="ARBA" id="ARBA00022475"/>
    </source>
</evidence>
<keyword evidence="8" id="KW-0460">Magnesium</keyword>
<dbReference type="Gene3D" id="3.40.1110.10">
    <property type="entry name" value="Calcium-transporting ATPase, cytoplasmic domain N"/>
    <property type="match status" value="1"/>
</dbReference>
<evidence type="ECO:0000256" key="2">
    <source>
        <dbReference type="ARBA" id="ARBA00006024"/>
    </source>
</evidence>
<evidence type="ECO:0000256" key="12">
    <source>
        <dbReference type="ARBA" id="ARBA00023136"/>
    </source>
</evidence>
<dbReference type="InterPro" id="IPR023298">
    <property type="entry name" value="ATPase_P-typ_TM_dom_sf"/>
</dbReference>
<dbReference type="InterPro" id="IPR059000">
    <property type="entry name" value="ATPase_P-type_domA"/>
</dbReference>
<dbReference type="GO" id="GO:0005886">
    <property type="term" value="C:plasma membrane"/>
    <property type="evidence" value="ECO:0007669"/>
    <property type="project" value="UniProtKB-SubCell"/>
</dbReference>
<evidence type="ECO:0000256" key="1">
    <source>
        <dbReference type="ARBA" id="ARBA00004651"/>
    </source>
</evidence>
<evidence type="ECO:0000256" key="11">
    <source>
        <dbReference type="ARBA" id="ARBA00023065"/>
    </source>
</evidence>
<dbReference type="AlphaFoldDB" id="X0ZTA2"/>
<evidence type="ECO:0000256" key="7">
    <source>
        <dbReference type="ARBA" id="ARBA00022723"/>
    </source>
</evidence>
<keyword evidence="5" id="KW-0597">Phosphoprotein</keyword>
<evidence type="ECO:0000256" key="3">
    <source>
        <dbReference type="ARBA" id="ARBA00022448"/>
    </source>
</evidence>
<reference evidence="15" key="1">
    <citation type="journal article" date="2014" name="Front. Microbiol.">
        <title>High frequency of phylogenetically diverse reductive dehalogenase-homologous genes in deep subseafloor sedimentary metagenomes.</title>
        <authorList>
            <person name="Kawai M."/>
            <person name="Futagami T."/>
            <person name="Toyoda A."/>
            <person name="Takaki Y."/>
            <person name="Nishi S."/>
            <person name="Hori S."/>
            <person name="Arai W."/>
            <person name="Tsubouchi T."/>
            <person name="Morono Y."/>
            <person name="Uchiyama I."/>
            <person name="Ito T."/>
            <person name="Fujiyama A."/>
            <person name="Inagaki F."/>
            <person name="Takami H."/>
        </authorList>
    </citation>
    <scope>NUCLEOTIDE SEQUENCE</scope>
    <source>
        <strain evidence="15">Expedition CK06-06</strain>
    </source>
</reference>